<evidence type="ECO:0000313" key="3">
    <source>
        <dbReference type="Proteomes" id="UP000499080"/>
    </source>
</evidence>
<gene>
    <name evidence="2" type="ORF">AVEN_196082_1</name>
</gene>
<evidence type="ECO:0000256" key="1">
    <source>
        <dbReference type="SAM" id="MobiDB-lite"/>
    </source>
</evidence>
<proteinExistence type="predicted"/>
<dbReference type="AlphaFoldDB" id="A0A4Y2Q1Y9"/>
<reference evidence="2 3" key="1">
    <citation type="journal article" date="2019" name="Sci. Rep.">
        <title>Orb-weaving spider Araneus ventricosus genome elucidates the spidroin gene catalogue.</title>
        <authorList>
            <person name="Kono N."/>
            <person name="Nakamura H."/>
            <person name="Ohtoshi R."/>
            <person name="Moran D.A.P."/>
            <person name="Shinohara A."/>
            <person name="Yoshida Y."/>
            <person name="Fujiwara M."/>
            <person name="Mori M."/>
            <person name="Tomita M."/>
            <person name="Arakawa K."/>
        </authorList>
    </citation>
    <scope>NUCLEOTIDE SEQUENCE [LARGE SCALE GENOMIC DNA]</scope>
</reference>
<keyword evidence="3" id="KW-1185">Reference proteome</keyword>
<name>A0A4Y2Q1Y9_ARAVE</name>
<accession>A0A4Y2Q1Y9</accession>
<dbReference type="EMBL" id="BGPR01012885">
    <property type="protein sequence ID" value="GBN58175.1"/>
    <property type="molecule type" value="Genomic_DNA"/>
</dbReference>
<sequence>MTIPELAAPSPNFHTTPVSSWLRRGLLNTTPVAGDLAITCGLSVQKAHGGSSTETDVEPGTLRSQGRDLTTRQPQSCPIMERYESFGRIIQLFFS</sequence>
<comment type="caution">
    <text evidence="2">The sequence shown here is derived from an EMBL/GenBank/DDBJ whole genome shotgun (WGS) entry which is preliminary data.</text>
</comment>
<dbReference type="Proteomes" id="UP000499080">
    <property type="component" value="Unassembled WGS sequence"/>
</dbReference>
<organism evidence="2 3">
    <name type="scientific">Araneus ventricosus</name>
    <name type="common">Orbweaver spider</name>
    <name type="synonym">Epeira ventricosa</name>
    <dbReference type="NCBI Taxonomy" id="182803"/>
    <lineage>
        <taxon>Eukaryota</taxon>
        <taxon>Metazoa</taxon>
        <taxon>Ecdysozoa</taxon>
        <taxon>Arthropoda</taxon>
        <taxon>Chelicerata</taxon>
        <taxon>Arachnida</taxon>
        <taxon>Araneae</taxon>
        <taxon>Araneomorphae</taxon>
        <taxon>Entelegynae</taxon>
        <taxon>Araneoidea</taxon>
        <taxon>Araneidae</taxon>
        <taxon>Araneus</taxon>
    </lineage>
</organism>
<feature type="region of interest" description="Disordered" evidence="1">
    <location>
        <begin position="45"/>
        <end position="72"/>
    </location>
</feature>
<evidence type="ECO:0000313" key="2">
    <source>
        <dbReference type="EMBL" id="GBN58175.1"/>
    </source>
</evidence>
<protein>
    <submittedName>
        <fullName evidence="2">Uncharacterized protein</fullName>
    </submittedName>
</protein>